<organism evidence="2 3">
    <name type="scientific">Marasmius oreades</name>
    <name type="common">fairy-ring Marasmius</name>
    <dbReference type="NCBI Taxonomy" id="181124"/>
    <lineage>
        <taxon>Eukaryota</taxon>
        <taxon>Fungi</taxon>
        <taxon>Dikarya</taxon>
        <taxon>Basidiomycota</taxon>
        <taxon>Agaricomycotina</taxon>
        <taxon>Agaricomycetes</taxon>
        <taxon>Agaricomycetidae</taxon>
        <taxon>Agaricales</taxon>
        <taxon>Marasmiineae</taxon>
        <taxon>Marasmiaceae</taxon>
        <taxon>Marasmius</taxon>
    </lineage>
</organism>
<sequence>MPENAIPMTNSRHPRLAEQSQRRLDQARETAHQKTGYDSEATRQALVNRYGELTGNTAYKWQLDVAEALILKLDCVVSFITLTAALSNFHFRALCIFIVGITKVDITSPVVPLN</sequence>
<feature type="compositionally biased region" description="Basic and acidic residues" evidence="1">
    <location>
        <begin position="20"/>
        <end position="38"/>
    </location>
</feature>
<evidence type="ECO:0000256" key="1">
    <source>
        <dbReference type="SAM" id="MobiDB-lite"/>
    </source>
</evidence>
<protein>
    <submittedName>
        <fullName evidence="2">Uncharacterized protein</fullName>
    </submittedName>
</protein>
<comment type="caution">
    <text evidence="2">The sequence shown here is derived from an EMBL/GenBank/DDBJ whole genome shotgun (WGS) entry which is preliminary data.</text>
</comment>
<dbReference type="Proteomes" id="UP001049176">
    <property type="component" value="Chromosome 7"/>
</dbReference>
<dbReference type="RefSeq" id="XP_043005945.1">
    <property type="nucleotide sequence ID" value="XM_043156160.1"/>
</dbReference>
<reference evidence="2" key="1">
    <citation type="journal article" date="2021" name="Genome Biol. Evol.">
        <title>The assembled and annotated genome of the fairy-ring fungus Marasmius oreades.</title>
        <authorList>
            <person name="Hiltunen M."/>
            <person name="Ament-Velasquez S.L."/>
            <person name="Johannesson H."/>
        </authorList>
    </citation>
    <scope>NUCLEOTIDE SEQUENCE</scope>
    <source>
        <strain evidence="2">03SP1</strain>
    </source>
</reference>
<dbReference type="KEGG" id="more:E1B28_011157"/>
<evidence type="ECO:0000313" key="3">
    <source>
        <dbReference type="Proteomes" id="UP001049176"/>
    </source>
</evidence>
<proteinExistence type="predicted"/>
<accession>A0A9P7RTM6</accession>
<feature type="region of interest" description="Disordered" evidence="1">
    <location>
        <begin position="1"/>
        <end position="38"/>
    </location>
</feature>
<dbReference type="OrthoDB" id="2499463at2759"/>
<keyword evidence="3" id="KW-1185">Reference proteome</keyword>
<dbReference type="GeneID" id="66080232"/>
<name>A0A9P7RTM6_9AGAR</name>
<dbReference type="AlphaFoldDB" id="A0A9P7RTM6"/>
<evidence type="ECO:0000313" key="2">
    <source>
        <dbReference type="EMBL" id="KAG7089475.1"/>
    </source>
</evidence>
<gene>
    <name evidence="2" type="ORF">E1B28_011157</name>
</gene>
<dbReference type="EMBL" id="CM032187">
    <property type="protein sequence ID" value="KAG7089475.1"/>
    <property type="molecule type" value="Genomic_DNA"/>
</dbReference>